<feature type="domain" description="Protein kinase" evidence="17">
    <location>
        <begin position="363"/>
        <end position="779"/>
    </location>
</feature>
<evidence type="ECO:0000256" key="6">
    <source>
        <dbReference type="ARBA" id="ARBA00022989"/>
    </source>
</evidence>
<dbReference type="InterPro" id="IPR011009">
    <property type="entry name" value="Kinase-like_dom_sf"/>
</dbReference>
<dbReference type="GO" id="GO:0004383">
    <property type="term" value="F:guanylate cyclase activity"/>
    <property type="evidence" value="ECO:0007669"/>
    <property type="project" value="UniProtKB-EC"/>
</dbReference>
<dbReference type="Pfam" id="PF07714">
    <property type="entry name" value="PK_Tyr_Ser-Thr"/>
    <property type="match status" value="3"/>
</dbReference>
<dbReference type="SUPFAM" id="SSF56112">
    <property type="entry name" value="Protein kinase-like (PK-like)"/>
    <property type="match status" value="2"/>
</dbReference>
<keyword evidence="7" id="KW-0342">GTP-binding</keyword>
<dbReference type="PROSITE" id="PS50011">
    <property type="entry name" value="PROTEIN_KINASE_DOM"/>
    <property type="match status" value="1"/>
</dbReference>
<dbReference type="Gene3D" id="3.30.70.1230">
    <property type="entry name" value="Nucleotide cyclase"/>
    <property type="match status" value="1"/>
</dbReference>
<feature type="domain" description="Guanylate cyclase" evidence="18">
    <location>
        <begin position="848"/>
        <end position="980"/>
    </location>
</feature>
<dbReference type="GO" id="GO:0004016">
    <property type="term" value="F:adenylate cyclase activity"/>
    <property type="evidence" value="ECO:0007669"/>
    <property type="project" value="TreeGrafter"/>
</dbReference>
<dbReference type="GO" id="GO:0007168">
    <property type="term" value="P:receptor guanylyl cyclase signaling pathway"/>
    <property type="evidence" value="ECO:0007669"/>
    <property type="project" value="TreeGrafter"/>
</dbReference>
<feature type="compositionally biased region" description="Polar residues" evidence="15">
    <location>
        <begin position="1420"/>
        <end position="1431"/>
    </location>
</feature>
<dbReference type="GO" id="GO:0005886">
    <property type="term" value="C:plasma membrane"/>
    <property type="evidence" value="ECO:0007669"/>
    <property type="project" value="TreeGrafter"/>
</dbReference>
<dbReference type="SMART" id="SM00044">
    <property type="entry name" value="CYCc"/>
    <property type="match status" value="1"/>
</dbReference>
<name>A0AAV4JVD2_9GAST</name>
<dbReference type="PANTHER" id="PTHR11920:SF501">
    <property type="entry name" value="GUANYLATE CYCLASE 32E"/>
    <property type="match status" value="1"/>
</dbReference>
<keyword evidence="8 16" id="KW-0472">Membrane</keyword>
<dbReference type="InterPro" id="IPR029787">
    <property type="entry name" value="Nucleotide_cyclase"/>
</dbReference>
<keyword evidence="11 13" id="KW-0456">Lyase</keyword>
<evidence type="ECO:0000256" key="11">
    <source>
        <dbReference type="ARBA" id="ARBA00023239"/>
    </source>
</evidence>
<keyword evidence="12 14" id="KW-0141">cGMP biosynthesis</keyword>
<protein>
    <recommendedName>
        <fullName evidence="2 14">Guanylate cyclase</fullName>
        <ecNumber evidence="2 14">4.6.1.2</ecNumber>
    </recommendedName>
</protein>
<dbReference type="InterPro" id="IPR001054">
    <property type="entry name" value="A/G_cyclase"/>
</dbReference>
<dbReference type="SUPFAM" id="SSF55073">
    <property type="entry name" value="Nucleotide cyclase"/>
    <property type="match status" value="1"/>
</dbReference>
<dbReference type="EC" id="4.6.1.2" evidence="2 14"/>
<dbReference type="Pfam" id="PF00211">
    <property type="entry name" value="Guanylate_cyc"/>
    <property type="match status" value="1"/>
</dbReference>
<comment type="catalytic activity">
    <reaction evidence="14">
        <text>GTP = 3',5'-cyclic GMP + diphosphate</text>
        <dbReference type="Rhea" id="RHEA:13665"/>
        <dbReference type="ChEBI" id="CHEBI:33019"/>
        <dbReference type="ChEBI" id="CHEBI:37565"/>
        <dbReference type="ChEBI" id="CHEBI:57746"/>
        <dbReference type="EC" id="4.6.1.2"/>
    </reaction>
</comment>
<feature type="region of interest" description="Disordered" evidence="15">
    <location>
        <begin position="1327"/>
        <end position="1350"/>
    </location>
</feature>
<reference evidence="19 20" key="1">
    <citation type="journal article" date="2021" name="Elife">
        <title>Chloroplast acquisition without the gene transfer in kleptoplastic sea slugs, Plakobranchus ocellatus.</title>
        <authorList>
            <person name="Maeda T."/>
            <person name="Takahashi S."/>
            <person name="Yoshida T."/>
            <person name="Shimamura S."/>
            <person name="Takaki Y."/>
            <person name="Nagai Y."/>
            <person name="Toyoda A."/>
            <person name="Suzuki Y."/>
            <person name="Arimoto A."/>
            <person name="Ishii H."/>
            <person name="Satoh N."/>
            <person name="Nishiyama T."/>
            <person name="Hasebe M."/>
            <person name="Maruyama T."/>
            <person name="Minagawa J."/>
            <person name="Obokata J."/>
            <person name="Shigenobu S."/>
        </authorList>
    </citation>
    <scope>NUCLEOTIDE SEQUENCE [LARGE SCALE GENOMIC DNA]</scope>
</reference>
<evidence type="ECO:0000259" key="18">
    <source>
        <dbReference type="PROSITE" id="PS50125"/>
    </source>
</evidence>
<feature type="region of interest" description="Disordered" evidence="15">
    <location>
        <begin position="1120"/>
        <end position="1159"/>
    </location>
</feature>
<dbReference type="Gene3D" id="1.10.510.10">
    <property type="entry name" value="Transferase(Phosphotransferase) domain 1"/>
    <property type="match status" value="3"/>
</dbReference>
<keyword evidence="9" id="KW-0675">Receptor</keyword>
<feature type="region of interest" description="Disordered" evidence="15">
    <location>
        <begin position="1068"/>
        <end position="1092"/>
    </location>
</feature>
<dbReference type="GO" id="GO:0035556">
    <property type="term" value="P:intracellular signal transduction"/>
    <property type="evidence" value="ECO:0007669"/>
    <property type="project" value="InterPro"/>
</dbReference>
<evidence type="ECO:0000256" key="4">
    <source>
        <dbReference type="ARBA" id="ARBA00022729"/>
    </source>
</evidence>
<dbReference type="InterPro" id="IPR018297">
    <property type="entry name" value="A/G_cyclase_CS"/>
</dbReference>
<proteinExistence type="inferred from homology"/>
<evidence type="ECO:0000256" key="13">
    <source>
        <dbReference type="RuleBase" id="RU000405"/>
    </source>
</evidence>
<feature type="compositionally biased region" description="Polar residues" evidence="15">
    <location>
        <begin position="1339"/>
        <end position="1350"/>
    </location>
</feature>
<sequence length="1439" mass="160377">NCADGYNETDLYLTVNTQYYFGFSSLYLVESMRYFGWTSAWIVTGRSFKWQNTASLLLPEMHRAQITVNGDTTLDINDRYSPSLESKVGYSEFFAHSQHHTRVYIFLGEFESLILFARQLKKSIPNWDQYVVLAAGDSAENLTVDNFHLNFHERNNPNQSSGEDTPDAFHNVLVLRPMVPKGASHGDFEQRVKIPETAYFLYDATMLYGQAVMALMATPGANPLEGAEIINWLRCREHNSVSGNNLYIHSNGRSEDAFTLYAMETQDGVIQKNMWRVGNFVHSGSAVKSLTFFSLPNEGRTSENWIIVGVVSGFLIVCLLVGVFLARKCLEYQENKRMRWKIDENEIEYPSPDQVKEMLTPARSRKRKVSNNFLQSFYLAQNQETDVMFSGTPEEQKARQPPVVMYRGNRVFEKRLTLKDLELSRPLVSQLKLMKDLSHENVNEFKGALISPQCVRIFSQYCPRRSLKDILEKDDLPLHDMFTTSIVQDLINGISYIHDSKLGFHGNLKSSNCLVDNRWTVKITDFGLGITKPARTYHQDEDDGISYIHESKLGFHGNLKSSNCLVDNRWTVKITDFGLGITKPARTYHQDEDDVSLWSELLWMAPELLALHVCPSTISSDSSKNNSGSDPNLITSVQTRSLLNHSASNTSSHSTSAGGGVKAGRKDSKFFGLTQGRERSGMVTGTQKGDVYSFAIILYELYGHSGPWGNSTMSAAEIVNSLLNQRWPTPRPDLACLRKVNCDDRVIQLIQACWDDNADLRPDFRTGVRIKFQPIQQMLLSPNIIDNMLAKMEKYTDDLEVMVEERTDELKREKKMTDNLLLRMLPRSVAEKLKRGQPVTPEQYEQVTIYFSDIVGFTEMSADSTPMEVVDLLNELYTCFDTIIETFDVYKVETIGDAYMVVSGLPMRNGDRHAGEIASMALQLLDEIKRKQFKIRGRTNNTLKIRIGIHSGPCCAGVVGKKMPRYCLFGDTINTASRLESTGEALKVHCSEDCKLILDKLGGYHLEERGLTPMKGKGSLMTYFLTSEEHIHRQRRIQLIQKSESPWRCVSASNIDYSERHLQVSSLYSSQGQAGPGMAAQRRRHGRSSGSLLSYPPLVAAKEINSKSLTRVTLPLLSGKTSASQQETRLDASSDNSRPDGGHPGQLGQSGSINGPAIPGSASAFARDVHHCSALQPVGFRHSSYMSPIAEDPRPPLPATDDPLSLQPSSSDSGSASMEESNGSLSNPVNPTRERVLSAPAPSPGDSSTDCLLPHPSPASLHGRQSTDCPKPPGLNPLNSSFDQDRSASEPPEWIVRQESAVFVEPQSPTEITSTSSSFPSIRLQEEPLAPDSPFSHETAPSETDSLLESSWASSNHPFIRVESIPAKSADDAAVYQRINSTDSNPFLSEQLTRAQTTNATQFTDDQMFENGFYGVDSSCSHTDPGENSDSPICGETIL</sequence>
<dbReference type="InterPro" id="IPR001828">
    <property type="entry name" value="ANF_lig-bd_rcpt"/>
</dbReference>
<dbReference type="Proteomes" id="UP000762676">
    <property type="component" value="Unassembled WGS sequence"/>
</dbReference>
<dbReference type="InterPro" id="IPR028082">
    <property type="entry name" value="Peripla_BP_I"/>
</dbReference>
<evidence type="ECO:0000256" key="2">
    <source>
        <dbReference type="ARBA" id="ARBA00012202"/>
    </source>
</evidence>
<dbReference type="EMBL" id="BMAT01010373">
    <property type="protein sequence ID" value="GFS25685.1"/>
    <property type="molecule type" value="Genomic_DNA"/>
</dbReference>
<dbReference type="InterPro" id="IPR050401">
    <property type="entry name" value="Cyclic_nucleotide_synthase"/>
</dbReference>
<dbReference type="GO" id="GO:0004672">
    <property type="term" value="F:protein kinase activity"/>
    <property type="evidence" value="ECO:0007669"/>
    <property type="project" value="InterPro"/>
</dbReference>
<evidence type="ECO:0000313" key="20">
    <source>
        <dbReference type="Proteomes" id="UP000762676"/>
    </source>
</evidence>
<comment type="caution">
    <text evidence="19">The sequence shown here is derived from an EMBL/GenBank/DDBJ whole genome shotgun (WGS) entry which is preliminary data.</text>
</comment>
<dbReference type="InterPro" id="IPR000719">
    <property type="entry name" value="Prot_kinase_dom"/>
</dbReference>
<keyword evidence="20" id="KW-1185">Reference proteome</keyword>
<feature type="compositionally biased region" description="Low complexity" evidence="15">
    <location>
        <begin position="1202"/>
        <end position="1221"/>
    </location>
</feature>
<dbReference type="GO" id="GO:0005524">
    <property type="term" value="F:ATP binding"/>
    <property type="evidence" value="ECO:0007669"/>
    <property type="project" value="InterPro"/>
</dbReference>
<comment type="subcellular location">
    <subcellularLocation>
        <location evidence="1">Membrane</location>
        <topology evidence="1">Single-pass type I membrane protein</topology>
    </subcellularLocation>
</comment>
<evidence type="ECO:0000256" key="7">
    <source>
        <dbReference type="ARBA" id="ARBA00023134"/>
    </source>
</evidence>
<gene>
    <name evidence="19" type="ORF">ElyMa_005190300</name>
</gene>
<dbReference type="Gene3D" id="6.10.250.780">
    <property type="match status" value="1"/>
</dbReference>
<feature type="region of interest" description="Disordered" evidence="15">
    <location>
        <begin position="1420"/>
        <end position="1439"/>
    </location>
</feature>
<organism evidence="19 20">
    <name type="scientific">Elysia marginata</name>
    <dbReference type="NCBI Taxonomy" id="1093978"/>
    <lineage>
        <taxon>Eukaryota</taxon>
        <taxon>Metazoa</taxon>
        <taxon>Spiralia</taxon>
        <taxon>Lophotrochozoa</taxon>
        <taxon>Mollusca</taxon>
        <taxon>Gastropoda</taxon>
        <taxon>Heterobranchia</taxon>
        <taxon>Euthyneura</taxon>
        <taxon>Panpulmonata</taxon>
        <taxon>Sacoglossa</taxon>
        <taxon>Placobranchoidea</taxon>
        <taxon>Plakobranchidae</taxon>
        <taxon>Elysia</taxon>
    </lineage>
</organism>
<comment type="similarity">
    <text evidence="13">Belongs to the adenylyl cyclase class-4/guanylyl cyclase family.</text>
</comment>
<evidence type="ECO:0000256" key="5">
    <source>
        <dbReference type="ARBA" id="ARBA00022741"/>
    </source>
</evidence>
<evidence type="ECO:0000256" key="3">
    <source>
        <dbReference type="ARBA" id="ARBA00022692"/>
    </source>
</evidence>
<feature type="transmembrane region" description="Helical" evidence="16">
    <location>
        <begin position="305"/>
        <end position="326"/>
    </location>
</feature>
<dbReference type="GO" id="GO:0001653">
    <property type="term" value="F:peptide receptor activity"/>
    <property type="evidence" value="ECO:0007669"/>
    <property type="project" value="TreeGrafter"/>
</dbReference>
<dbReference type="SUPFAM" id="SSF53822">
    <property type="entry name" value="Periplasmic binding protein-like I"/>
    <property type="match status" value="1"/>
</dbReference>
<evidence type="ECO:0000256" key="8">
    <source>
        <dbReference type="ARBA" id="ARBA00023136"/>
    </source>
</evidence>
<evidence type="ECO:0000259" key="17">
    <source>
        <dbReference type="PROSITE" id="PS50011"/>
    </source>
</evidence>
<dbReference type="PROSITE" id="PS00452">
    <property type="entry name" value="GUANYLATE_CYCLASE_1"/>
    <property type="match status" value="1"/>
</dbReference>
<accession>A0AAV4JVD2</accession>
<dbReference type="CDD" id="cd07302">
    <property type="entry name" value="CHD"/>
    <property type="match status" value="1"/>
</dbReference>
<evidence type="ECO:0000256" key="14">
    <source>
        <dbReference type="RuleBase" id="RU003431"/>
    </source>
</evidence>
<dbReference type="GO" id="GO:0005525">
    <property type="term" value="F:GTP binding"/>
    <property type="evidence" value="ECO:0007669"/>
    <property type="project" value="UniProtKB-KW"/>
</dbReference>
<evidence type="ECO:0000256" key="9">
    <source>
        <dbReference type="ARBA" id="ARBA00023170"/>
    </source>
</evidence>
<evidence type="ECO:0000256" key="1">
    <source>
        <dbReference type="ARBA" id="ARBA00004479"/>
    </source>
</evidence>
<dbReference type="FunFam" id="3.30.70.1230:FF:000004">
    <property type="entry name" value="Guanylate cyclase"/>
    <property type="match status" value="1"/>
</dbReference>
<keyword evidence="4" id="KW-0732">Signal</keyword>
<feature type="compositionally biased region" description="Basic and acidic residues" evidence="15">
    <location>
        <begin position="1128"/>
        <end position="1141"/>
    </location>
</feature>
<dbReference type="Gene3D" id="3.40.50.2300">
    <property type="match status" value="1"/>
</dbReference>
<dbReference type="PANTHER" id="PTHR11920">
    <property type="entry name" value="GUANYLYL CYCLASE"/>
    <property type="match status" value="1"/>
</dbReference>
<keyword evidence="3 16" id="KW-0812">Transmembrane</keyword>
<evidence type="ECO:0000256" key="16">
    <source>
        <dbReference type="SAM" id="Phobius"/>
    </source>
</evidence>
<keyword evidence="5" id="KW-0547">Nucleotide-binding</keyword>
<keyword evidence="6 16" id="KW-1133">Transmembrane helix</keyword>
<evidence type="ECO:0000256" key="15">
    <source>
        <dbReference type="SAM" id="MobiDB-lite"/>
    </source>
</evidence>
<evidence type="ECO:0000313" key="19">
    <source>
        <dbReference type="EMBL" id="GFS25685.1"/>
    </source>
</evidence>
<evidence type="ECO:0000256" key="12">
    <source>
        <dbReference type="ARBA" id="ARBA00023293"/>
    </source>
</evidence>
<feature type="non-terminal residue" evidence="19">
    <location>
        <position position="1"/>
    </location>
</feature>
<dbReference type="Pfam" id="PF01094">
    <property type="entry name" value="ANF_receptor"/>
    <property type="match status" value="1"/>
</dbReference>
<feature type="region of interest" description="Disordered" evidence="15">
    <location>
        <begin position="1185"/>
        <end position="1291"/>
    </location>
</feature>
<dbReference type="PROSITE" id="PS50125">
    <property type="entry name" value="GUANYLATE_CYCLASE_2"/>
    <property type="match status" value="1"/>
</dbReference>
<keyword evidence="10" id="KW-0325">Glycoprotein</keyword>
<evidence type="ECO:0000256" key="10">
    <source>
        <dbReference type="ARBA" id="ARBA00023180"/>
    </source>
</evidence>
<dbReference type="InterPro" id="IPR001245">
    <property type="entry name" value="Ser-Thr/Tyr_kinase_cat_dom"/>
</dbReference>